<dbReference type="GO" id="GO:0009279">
    <property type="term" value="C:cell outer membrane"/>
    <property type="evidence" value="ECO:0007669"/>
    <property type="project" value="UniProtKB-SubCell"/>
</dbReference>
<keyword evidence="4" id="KW-0472">Membrane</keyword>
<feature type="domain" description="RagB/SusD" evidence="6">
    <location>
        <begin position="507"/>
        <end position="578"/>
    </location>
</feature>
<dbReference type="InterPro" id="IPR012944">
    <property type="entry name" value="SusD_RagB_dom"/>
</dbReference>
<evidence type="ECO:0000256" key="4">
    <source>
        <dbReference type="ARBA" id="ARBA00023136"/>
    </source>
</evidence>
<dbReference type="PROSITE" id="PS51257">
    <property type="entry name" value="PROKAR_LIPOPROTEIN"/>
    <property type="match status" value="1"/>
</dbReference>
<dbReference type="EMBL" id="FPIZ01000007">
    <property type="protein sequence ID" value="SFW57739.1"/>
    <property type="molecule type" value="Genomic_DNA"/>
</dbReference>
<comment type="subcellular location">
    <subcellularLocation>
        <location evidence="1">Cell outer membrane</location>
    </subcellularLocation>
</comment>
<dbReference type="Pfam" id="PF07980">
    <property type="entry name" value="SusD_RagB"/>
    <property type="match status" value="1"/>
</dbReference>
<gene>
    <name evidence="7" type="ORF">SAMN05661012_02709</name>
    <name evidence="8" type="ORF">SR876_16170</name>
</gene>
<protein>
    <submittedName>
        <fullName evidence="8">RagB/SusD family nutrient uptake outer membrane protein</fullName>
    </submittedName>
    <submittedName>
        <fullName evidence="7">Starch-binding associating with outer membrane</fullName>
    </submittedName>
</protein>
<dbReference type="SUPFAM" id="SSF48452">
    <property type="entry name" value="TPR-like"/>
    <property type="match status" value="1"/>
</dbReference>
<evidence type="ECO:0000256" key="1">
    <source>
        <dbReference type="ARBA" id="ARBA00004442"/>
    </source>
</evidence>
<dbReference type="STRING" id="1004.SAMN05661012_02709"/>
<reference evidence="8 10" key="2">
    <citation type="submission" date="2023-11" db="EMBL/GenBank/DDBJ databases">
        <title>MicrobeMod: A computational toolkit for identifying prokaryotic methylation and restriction-modification with nanopore sequencing.</title>
        <authorList>
            <person name="Crits-Christoph A."/>
            <person name="Kang S.C."/>
            <person name="Lee H."/>
            <person name="Ostrov N."/>
        </authorList>
    </citation>
    <scope>NUCLEOTIDE SEQUENCE [LARGE SCALE GENOMIC DNA]</scope>
    <source>
        <strain evidence="8 10">ATCC 23090</strain>
    </source>
</reference>
<evidence type="ECO:0000256" key="5">
    <source>
        <dbReference type="ARBA" id="ARBA00023237"/>
    </source>
</evidence>
<reference evidence="7 9" key="1">
    <citation type="submission" date="2016-11" db="EMBL/GenBank/DDBJ databases">
        <authorList>
            <person name="Jaros S."/>
            <person name="Januszkiewicz K."/>
            <person name="Wedrychowicz H."/>
        </authorList>
    </citation>
    <scope>NUCLEOTIDE SEQUENCE [LARGE SCALE GENOMIC DNA]</scope>
    <source>
        <strain evidence="7 9">DSM 784</strain>
    </source>
</reference>
<evidence type="ECO:0000259" key="6">
    <source>
        <dbReference type="Pfam" id="PF07980"/>
    </source>
</evidence>
<keyword evidence="10" id="KW-1185">Reference proteome</keyword>
<sequence length="581" mass="66734">MKRLLYTALLCCTLLCGCKKLFDIKPKEALDHSAVYQNVNDADAAVIGIYGKLMGLSARYMILNELRGDLVDVTTSTTDKYLQELNIHDVSTDNTYADPRPFYEVIMNCNDALKNFDAMLQDKRMSNDDYILRYSAVGAIRSWLYLQLGIHYGEIPYITDPLETIDAIKDAARFPRISFDELLDKLVTFTEGLPYKYPFPAGTSLLITTDGYSTEKFFINIKCLLGELYLWKGNYTQAALNYRVMMNYADVLYPAMNSEQWYEVYRIGYTANLSGALWSNIFSQPYGERYSNYEIIWNLPFDKNFAPSNPFIALCDNIRGSYQIRPSELAIANWNKQFRSDNTPVDQRGPNVSYKYSGTQPVIKKYTYNYNPLLPFETNSKWILFRAAALHLHYAEAANRDNRDKIAYALMNTGIKNTYDPVYMATGVTGGEGRNVTDIEQTKDVAPYDFDARDGNYPQFRNVWYRNIGVRGRMGLKSVKVDSTGVFDMSNPLLTDKPVINRPELINRMEDLIIDEDGLELAFEGYRWPDLLRIALRRQATDPAWLANKIAAKFIAAHDSRAEAVRSRLMNKANWYLPFKW</sequence>
<evidence type="ECO:0000256" key="2">
    <source>
        <dbReference type="ARBA" id="ARBA00006275"/>
    </source>
</evidence>
<dbReference type="InterPro" id="IPR011990">
    <property type="entry name" value="TPR-like_helical_dom_sf"/>
</dbReference>
<dbReference type="EMBL" id="CP140154">
    <property type="protein sequence ID" value="WQG93058.1"/>
    <property type="molecule type" value="Genomic_DNA"/>
</dbReference>
<evidence type="ECO:0000313" key="9">
    <source>
        <dbReference type="Proteomes" id="UP000183788"/>
    </source>
</evidence>
<dbReference type="AlphaFoldDB" id="A0A1K1QDM1"/>
<dbReference type="Proteomes" id="UP001326715">
    <property type="component" value="Chromosome"/>
</dbReference>
<dbReference type="OrthoDB" id="1035036at2"/>
<comment type="similarity">
    <text evidence="2">Belongs to the SusD family.</text>
</comment>
<name>A0A1K1QDM1_9BACT</name>
<keyword evidence="5" id="KW-0998">Cell outer membrane</keyword>
<evidence type="ECO:0000313" key="8">
    <source>
        <dbReference type="EMBL" id="WQG93058.1"/>
    </source>
</evidence>
<proteinExistence type="inferred from homology"/>
<evidence type="ECO:0000256" key="3">
    <source>
        <dbReference type="ARBA" id="ARBA00022729"/>
    </source>
</evidence>
<evidence type="ECO:0000313" key="7">
    <source>
        <dbReference type="EMBL" id="SFW57739.1"/>
    </source>
</evidence>
<organism evidence="7 9">
    <name type="scientific">Chitinophaga sancti</name>
    <dbReference type="NCBI Taxonomy" id="1004"/>
    <lineage>
        <taxon>Bacteria</taxon>
        <taxon>Pseudomonadati</taxon>
        <taxon>Bacteroidota</taxon>
        <taxon>Chitinophagia</taxon>
        <taxon>Chitinophagales</taxon>
        <taxon>Chitinophagaceae</taxon>
        <taxon>Chitinophaga</taxon>
    </lineage>
</organism>
<keyword evidence="3" id="KW-0732">Signal</keyword>
<dbReference type="RefSeq" id="WP_072360812.1">
    <property type="nucleotide sequence ID" value="NZ_CP139972.1"/>
</dbReference>
<evidence type="ECO:0000313" key="10">
    <source>
        <dbReference type="Proteomes" id="UP001326715"/>
    </source>
</evidence>
<dbReference type="Proteomes" id="UP000183788">
    <property type="component" value="Unassembled WGS sequence"/>
</dbReference>
<dbReference type="Gene3D" id="1.25.40.390">
    <property type="match status" value="1"/>
</dbReference>
<accession>A0A1K1QDM1</accession>